<evidence type="ECO:0000256" key="3">
    <source>
        <dbReference type="ARBA" id="ARBA00023295"/>
    </source>
</evidence>
<evidence type="ECO:0000256" key="4">
    <source>
        <dbReference type="RuleBase" id="RU003690"/>
    </source>
</evidence>
<dbReference type="PANTHER" id="PTHR10353:SF36">
    <property type="entry name" value="LP05116P"/>
    <property type="match status" value="1"/>
</dbReference>
<accession>A0A9W8YLQ7</accession>
<feature type="signal peptide" evidence="5">
    <location>
        <begin position="1"/>
        <end position="17"/>
    </location>
</feature>
<comment type="similarity">
    <text evidence="1 4">Belongs to the glycosyl hydrolase 1 family.</text>
</comment>
<keyword evidence="5" id="KW-0732">Signal</keyword>
<dbReference type="InterPro" id="IPR001360">
    <property type="entry name" value="Glyco_hydro_1"/>
</dbReference>
<dbReference type="GO" id="GO:0008422">
    <property type="term" value="F:beta-glucosidase activity"/>
    <property type="evidence" value="ECO:0007669"/>
    <property type="project" value="TreeGrafter"/>
</dbReference>
<dbReference type="AlphaFoldDB" id="A0A9W8YLQ7"/>
<evidence type="ECO:0000256" key="5">
    <source>
        <dbReference type="SAM" id="SignalP"/>
    </source>
</evidence>
<sequence>MMNRVIQLIVLGSHVAAQSATSALNSTATVASVTSIKTSLELSVDDLWDIAIGPVSTANITTTVAAVAVPASSLVPPPFLGSYSYPNGQQVAEVMTNNSWSFPKDFQLGVAGAAFQVEGGAKDDGRGPSVWDKLVRVPGYTAANHTGDITDNHYYLYKQDIARIAAMGINTYSFSISWSRIYPFGSGPVNQAGIDHYNDLINTCLEYNVTPVATLYHWDTPLFLQEKYGGWLSEDIVADFVAYANTSFRAFGDRVKTWFTVNEPIVFCEEYPFPAQYFKNFTIPYKQQPFYCGRNVILAHSQAYRLGKSILSNDTLISFKNNGGYKIPLTNSTEDTQATQRAYDFNEGWFADPIFLTGNWPESVNEYVSTFLEPFTDEQIATTKGAADFFAHDAYTSQFYYAPDEGIDACLTNTTNPLWPGCFNTSYTYSQEDGGWLVGAAADPLASWLHKATDWVPALLHYIKDTWAPPQGRILISEFGFAEPYEVYKQLVPDILTDQIRSDYYKGYMEGILIGLSEGINVMGCFAWSFVDNLEWSSGFQIKFGMQRVDFDSPGLERQYKASFFQYVDVYQKYVEK</sequence>
<comment type="caution">
    <text evidence="6">The sequence shown here is derived from an EMBL/GenBank/DDBJ whole genome shotgun (WGS) entry which is preliminary data.</text>
</comment>
<dbReference type="Proteomes" id="UP001140453">
    <property type="component" value="Unassembled WGS sequence"/>
</dbReference>
<evidence type="ECO:0000256" key="2">
    <source>
        <dbReference type="ARBA" id="ARBA00022801"/>
    </source>
</evidence>
<keyword evidence="3" id="KW-0326">Glycosidase</keyword>
<dbReference type="OrthoDB" id="65569at2759"/>
<evidence type="ECO:0000313" key="6">
    <source>
        <dbReference type="EMBL" id="KAJ4387178.1"/>
    </source>
</evidence>
<keyword evidence="2" id="KW-0378">Hydrolase</keyword>
<dbReference type="PANTHER" id="PTHR10353">
    <property type="entry name" value="GLYCOSYL HYDROLASE"/>
    <property type="match status" value="1"/>
</dbReference>
<evidence type="ECO:0000256" key="1">
    <source>
        <dbReference type="ARBA" id="ARBA00010838"/>
    </source>
</evidence>
<dbReference type="GO" id="GO:0005975">
    <property type="term" value="P:carbohydrate metabolic process"/>
    <property type="evidence" value="ECO:0007669"/>
    <property type="project" value="InterPro"/>
</dbReference>
<dbReference type="InterPro" id="IPR017853">
    <property type="entry name" value="GH"/>
</dbReference>
<dbReference type="Pfam" id="PF00232">
    <property type="entry name" value="Glyco_hydro_1"/>
    <property type="match status" value="1"/>
</dbReference>
<reference evidence="6" key="1">
    <citation type="submission" date="2022-10" db="EMBL/GenBank/DDBJ databases">
        <title>Tapping the CABI collections for fungal endophytes: first genome assemblies for Collariella, Neodidymelliopsis, Ascochyta clinopodiicola, Didymella pomorum, Didymosphaeria variabile, Neocosmospora piperis and Neocucurbitaria cava.</title>
        <authorList>
            <person name="Hill R."/>
        </authorList>
    </citation>
    <scope>NUCLEOTIDE SEQUENCE</scope>
    <source>
        <strain evidence="6">IMI 355082</strain>
    </source>
</reference>
<dbReference type="SUPFAM" id="SSF51445">
    <property type="entry name" value="(Trans)glycosidases"/>
    <property type="match status" value="1"/>
</dbReference>
<dbReference type="Gene3D" id="3.20.20.80">
    <property type="entry name" value="Glycosidases"/>
    <property type="match status" value="1"/>
</dbReference>
<keyword evidence="7" id="KW-1185">Reference proteome</keyword>
<organism evidence="6 7">
    <name type="scientific">Gnomoniopsis smithogilvyi</name>
    <dbReference type="NCBI Taxonomy" id="1191159"/>
    <lineage>
        <taxon>Eukaryota</taxon>
        <taxon>Fungi</taxon>
        <taxon>Dikarya</taxon>
        <taxon>Ascomycota</taxon>
        <taxon>Pezizomycotina</taxon>
        <taxon>Sordariomycetes</taxon>
        <taxon>Sordariomycetidae</taxon>
        <taxon>Diaporthales</taxon>
        <taxon>Gnomoniaceae</taxon>
        <taxon>Gnomoniopsis</taxon>
    </lineage>
</organism>
<dbReference type="EMBL" id="JAPEVB010000005">
    <property type="protein sequence ID" value="KAJ4387178.1"/>
    <property type="molecule type" value="Genomic_DNA"/>
</dbReference>
<evidence type="ECO:0000313" key="7">
    <source>
        <dbReference type="Proteomes" id="UP001140453"/>
    </source>
</evidence>
<dbReference type="PRINTS" id="PR00131">
    <property type="entry name" value="GLHYDRLASE1"/>
</dbReference>
<evidence type="ECO:0008006" key="8">
    <source>
        <dbReference type="Google" id="ProtNLM"/>
    </source>
</evidence>
<name>A0A9W8YLQ7_9PEZI</name>
<protein>
    <recommendedName>
        <fullName evidence="8">Beta-glucosidase</fullName>
    </recommendedName>
</protein>
<proteinExistence type="inferred from homology"/>
<gene>
    <name evidence="6" type="ORF">N0V93_007767</name>
</gene>
<feature type="chain" id="PRO_5040966204" description="Beta-glucosidase" evidence="5">
    <location>
        <begin position="18"/>
        <end position="577"/>
    </location>
</feature>